<dbReference type="AlphaFoldDB" id="A0A8J7K3Z2"/>
<dbReference type="Proteomes" id="UP000620559">
    <property type="component" value="Unassembled WGS sequence"/>
</dbReference>
<accession>A0A8J7K3Z2</accession>
<feature type="compositionally biased region" description="Polar residues" evidence="1">
    <location>
        <begin position="318"/>
        <end position="327"/>
    </location>
</feature>
<keyword evidence="3" id="KW-1185">Reference proteome</keyword>
<evidence type="ECO:0000256" key="1">
    <source>
        <dbReference type="SAM" id="MobiDB-lite"/>
    </source>
</evidence>
<comment type="caution">
    <text evidence="2">The sequence shown here is derived from an EMBL/GenBank/DDBJ whole genome shotgun (WGS) entry which is preliminary data.</text>
</comment>
<name>A0A8J7K3Z2_9CYAN</name>
<proteinExistence type="predicted"/>
<dbReference type="InterPro" id="IPR027417">
    <property type="entry name" value="P-loop_NTPase"/>
</dbReference>
<feature type="region of interest" description="Disordered" evidence="1">
    <location>
        <begin position="313"/>
        <end position="335"/>
    </location>
</feature>
<organism evidence="2 3">
    <name type="scientific">Plectonema cf. radiosum LEGE 06105</name>
    <dbReference type="NCBI Taxonomy" id="945769"/>
    <lineage>
        <taxon>Bacteria</taxon>
        <taxon>Bacillati</taxon>
        <taxon>Cyanobacteriota</taxon>
        <taxon>Cyanophyceae</taxon>
        <taxon>Oscillatoriophycideae</taxon>
        <taxon>Oscillatoriales</taxon>
        <taxon>Microcoleaceae</taxon>
        <taxon>Plectonema</taxon>
    </lineage>
</organism>
<sequence>MLLNDSELSSKSITASSWISIYLPNFKQIGRFLLWGTGRLCFSGTLFVLDASNQTLITTQTVIKWTRQSVTNLLRLYDQLPYMGTHSKNIVEASAVPILDEPEEIITDIIDAIQDKQVMIIGEMGTGKSTIAQYLAYTIGGNVKVYEPEGTPDDWQGLDVVGKGENWNAIEAGMESDLEDLSNRIQRRMKEGNSFLEGSEQVVICEEYPELVNKVSCSGEWLDRHARRGRKAKRFTILLSQYDKVAAWGLEGKSDLAEAFFKIRLGKKAIAHAKSLKNDELVNWLKKDRSHCLIDDNPCKLPSYREMKSIISRPFTDQGKQPQNTSEKITKPAQRKDFEENFSDSDAFLWRLIQKFGAEKSDSAIVTEILGMTGKKYAEGADLLERLRRHYG</sequence>
<reference evidence="2" key="1">
    <citation type="submission" date="2020-10" db="EMBL/GenBank/DDBJ databases">
        <authorList>
            <person name="Castelo-Branco R."/>
            <person name="Eusebio N."/>
            <person name="Adriana R."/>
            <person name="Vieira A."/>
            <person name="Brugerolle De Fraissinette N."/>
            <person name="Rezende De Castro R."/>
            <person name="Schneider M.P."/>
            <person name="Vasconcelos V."/>
            <person name="Leao P.N."/>
        </authorList>
    </citation>
    <scope>NUCLEOTIDE SEQUENCE</scope>
    <source>
        <strain evidence="2">LEGE 06105</strain>
    </source>
</reference>
<evidence type="ECO:0000313" key="3">
    <source>
        <dbReference type="Proteomes" id="UP000620559"/>
    </source>
</evidence>
<protein>
    <submittedName>
        <fullName evidence="2">Uncharacterized protein</fullName>
    </submittedName>
</protein>
<gene>
    <name evidence="2" type="ORF">IQ247_18100</name>
</gene>
<dbReference type="EMBL" id="JADEWL010000063">
    <property type="protein sequence ID" value="MBE9214557.1"/>
    <property type="molecule type" value="Genomic_DNA"/>
</dbReference>
<dbReference type="SUPFAM" id="SSF52540">
    <property type="entry name" value="P-loop containing nucleoside triphosphate hydrolases"/>
    <property type="match status" value="1"/>
</dbReference>
<evidence type="ECO:0000313" key="2">
    <source>
        <dbReference type="EMBL" id="MBE9214557.1"/>
    </source>
</evidence>
<dbReference type="Gene3D" id="3.40.50.300">
    <property type="entry name" value="P-loop containing nucleotide triphosphate hydrolases"/>
    <property type="match status" value="1"/>
</dbReference>